<keyword evidence="5" id="KW-1185">Reference proteome</keyword>
<evidence type="ECO:0000256" key="1">
    <source>
        <dbReference type="ARBA" id="ARBA00022729"/>
    </source>
</evidence>
<proteinExistence type="predicted"/>
<dbReference type="Pfam" id="PF02368">
    <property type="entry name" value="Big_2"/>
    <property type="match status" value="1"/>
</dbReference>
<dbReference type="InterPro" id="IPR008964">
    <property type="entry name" value="Invasin/intimin_cell_adhesion"/>
</dbReference>
<evidence type="ECO:0000259" key="3">
    <source>
        <dbReference type="SMART" id="SM00635"/>
    </source>
</evidence>
<dbReference type="RefSeq" id="WP_271713290.1">
    <property type="nucleotide sequence ID" value="NZ_AP024169.1"/>
</dbReference>
<dbReference type="InterPro" id="IPR003343">
    <property type="entry name" value="Big_2"/>
</dbReference>
<dbReference type="Proteomes" id="UP000595897">
    <property type="component" value="Chromosome"/>
</dbReference>
<reference evidence="4 5" key="1">
    <citation type="submission" date="2020-11" db="EMBL/GenBank/DDBJ databases">
        <title>Draft genome sequencing of a Lachnospiraceae strain isolated from anoxic soil subjected to BSD treatment.</title>
        <authorList>
            <person name="Uek A."/>
            <person name="Tonouchi A."/>
        </authorList>
    </citation>
    <scope>NUCLEOTIDE SEQUENCE [LARGE SCALE GENOMIC DNA]</scope>
    <source>
        <strain evidence="4 5">TB5</strain>
    </source>
</reference>
<dbReference type="EMBL" id="AP024169">
    <property type="protein sequence ID" value="BCN32227.1"/>
    <property type="molecule type" value="Genomic_DNA"/>
</dbReference>
<dbReference type="SMART" id="SM00635">
    <property type="entry name" value="BID_2"/>
    <property type="match status" value="1"/>
</dbReference>
<dbReference type="Gene3D" id="2.60.40.1220">
    <property type="match status" value="1"/>
</dbReference>
<dbReference type="KEGG" id="ahb:bsdtb5_35220"/>
<feature type="signal peptide" evidence="2">
    <location>
        <begin position="1"/>
        <end position="23"/>
    </location>
</feature>
<evidence type="ECO:0000256" key="2">
    <source>
        <dbReference type="SAM" id="SignalP"/>
    </source>
</evidence>
<accession>A0A7R7IE41</accession>
<evidence type="ECO:0000313" key="4">
    <source>
        <dbReference type="EMBL" id="BCN32227.1"/>
    </source>
</evidence>
<organism evidence="4 5">
    <name type="scientific">Anaeromicropila herbilytica</name>
    <dbReference type="NCBI Taxonomy" id="2785025"/>
    <lineage>
        <taxon>Bacteria</taxon>
        <taxon>Bacillati</taxon>
        <taxon>Bacillota</taxon>
        <taxon>Clostridia</taxon>
        <taxon>Lachnospirales</taxon>
        <taxon>Lachnospiraceae</taxon>
        <taxon>Anaeromicropila</taxon>
    </lineage>
</organism>
<dbReference type="AlphaFoldDB" id="A0A7R7IE41"/>
<gene>
    <name evidence="4" type="ORF">bsdtb5_35220</name>
</gene>
<dbReference type="InterPro" id="IPR014755">
    <property type="entry name" value="Cu-Rt/internalin_Ig-like"/>
</dbReference>
<feature type="chain" id="PRO_5038497076" description="BIG2 domain-containing protein" evidence="2">
    <location>
        <begin position="24"/>
        <end position="796"/>
    </location>
</feature>
<evidence type="ECO:0000313" key="5">
    <source>
        <dbReference type="Proteomes" id="UP000595897"/>
    </source>
</evidence>
<dbReference type="SUPFAM" id="SSF49373">
    <property type="entry name" value="Invasin/intimin cell-adhesion fragments"/>
    <property type="match status" value="3"/>
</dbReference>
<feature type="domain" description="BIG2" evidence="3">
    <location>
        <begin position="29"/>
        <end position="104"/>
    </location>
</feature>
<sequence length="796" mass="84063">MKKNFVKKLACVTAFALTVTSVAPMQASAAKAPKLNATSKTLYVGKKYDFNVSNKPAAKSTYTWTTSSKTVATVTTAGVVTAKKAGSATIKVVIKNAKTKKTTKTLTAKVTVKESAASVKISNPVETVNVGPSVYDFNKTITTKTGGKCTDKVYFVISDDTAGATVDKNGVVSTTKVGEFKIKVVTATSEANFKAGTFTAESEAVLVKVPLAVVGVKQTASNKVQVTFNSDVSKTVSASAFDIENVATHQKLPVNKVTFSTDGKVATLETYLNFTDAKDYTVTYAGKATTLKASVGAVASVQLNTQTVPFGKETALEYSLFDANGVDVTNVSDKTRVTVDVDTTKGYTTSGDNTKKLVLFSKGDTAKVKVTFHTYKYENNTETTYKAEGVVTAVDGTATLGNYDNYTIAKTEPNWSKLTTNNTKLAVGDTDYEIYVKATDSAKNTITSSSLKFDTADKSVLLVNKDTGALTAVKEGTTYVIASYNGNVAWTFPVSVVAKRTAAAVMVKDSKYNLTLSNAHAADDQAKIELQVKDQYGDDFAVGDITPTKTPSTVNPPKFEISGSTITFKAQDAAKGTYSYVFTAQKLSLSVVLNVVEAGTQDSTYRALVSTQAIDNVITDETNVSDKKVTISVGEYKGDVLVGKAAPKSVSITKPDGTVITNADTTFATATVSGGAIEKVANGTYKVEVTTQSNATIATYFVVSDTQVAPTLTEVKKQTSTEKTKDAVAKAVLTIKDADGKELAIESVNATAPAGVKLDALNAGDTIYIKDVTVVQKVGNNNVRFTVTVGVPVTIQ</sequence>
<protein>
    <recommendedName>
        <fullName evidence="3">BIG2 domain-containing protein</fullName>
    </recommendedName>
</protein>
<keyword evidence="1 2" id="KW-0732">Signal</keyword>
<name>A0A7R7IE41_9FIRM</name>
<dbReference type="Gene3D" id="2.60.40.1080">
    <property type="match status" value="2"/>
</dbReference>